<dbReference type="PRINTS" id="PR00364">
    <property type="entry name" value="DISEASERSIST"/>
</dbReference>
<dbReference type="Gene3D" id="1.25.40.10">
    <property type="entry name" value="Tetratricopeptide repeat domain"/>
    <property type="match status" value="1"/>
</dbReference>
<dbReference type="InterPro" id="IPR027417">
    <property type="entry name" value="P-loop_NTPase"/>
</dbReference>
<dbReference type="InterPro" id="IPR058852">
    <property type="entry name" value="HTH_77"/>
</dbReference>
<sequence length="846" mass="90680">MAGREGGLGEQLARTGVTEREAEVLAAVSERLRNREIAERLHVSVRTVESHIAALMRKLGVTDRAALAEIGVELRRGSVDGALPTPLTSLVGRTNELGELAELLGTHRLVTLLGPAGVGKTRLALHLTAHRAAQGPDGARLAELASAGPGLVGDTVARALGVVPQPGWSLRDILREVAGGMRCLLLLDNCEHVIAEAAEIVADLLTAGRLLRVIATSREPLGVPGEVTYQVRPLPTPAPQAAASAAVAGAFDAVRLFVERAGTVAPGFTLTDANAASVAALCQRLDGLPLAIELAASRVRSFEPADLVDHLDQRFELLSGGARTAPPRQQTLRGAIDWSYELLDDAERTVFDRLGVFPADFDYAAAEAVCRADGRGATSMIALLPSLVDKSLVSTMERATRRYRLLETIRLYAAERLTASGAEPATRRRHASHFLALAEQGAERLRTTDQRVWLDRLSTEQPNLRAALDHCIVTGDIECTWRWIAALERFWDTTGQRREAQAWIQRVLAMGHPPAARAAVAGVAAASAILQPSDSRAAFDLARRAAELAVGLDAKTRARAARAVGMGAIWVQADLVLPALNEALMLLGDDHPWETALTMQALAQASGDLAEALAWGRRSVALFRRVGDQMYAANALFIMAQRAMYAGIADDEVHAWLTESQALAAAAGSEGDRVHATVGFGQLAWLRGDRERASQLMAGCLPTLRRLGDQRCTGRALYILGERAYEQRRLADAERLLSASVAAIALAGQSFVLVRALESLASVYSAQGRWRPAAVILGTARTARESASAHMRPIQPPDEELRRSLVRVLGRAEFDAARAEGERLSPTQALRIASPDKLDEAAGSID</sequence>
<dbReference type="PRINTS" id="PR00038">
    <property type="entry name" value="HTHLUXR"/>
</dbReference>
<dbReference type="CDD" id="cd06170">
    <property type="entry name" value="LuxR_C_like"/>
    <property type="match status" value="1"/>
</dbReference>
<dbReference type="InterPro" id="IPR036388">
    <property type="entry name" value="WH-like_DNA-bd_sf"/>
</dbReference>
<dbReference type="Gene3D" id="1.10.10.10">
    <property type="entry name" value="Winged helix-like DNA-binding domain superfamily/Winged helix DNA-binding domain"/>
    <property type="match status" value="1"/>
</dbReference>
<evidence type="ECO:0000256" key="1">
    <source>
        <dbReference type="SAM" id="MobiDB-lite"/>
    </source>
</evidence>
<evidence type="ECO:0000259" key="2">
    <source>
        <dbReference type="PROSITE" id="PS50043"/>
    </source>
</evidence>
<dbReference type="RefSeq" id="WP_131980379.1">
    <property type="nucleotide sequence ID" value="NZ_SMKL01000010.1"/>
</dbReference>
<feature type="domain" description="HTH luxR-type" evidence="2">
    <location>
        <begin position="8"/>
        <end position="75"/>
    </location>
</feature>
<dbReference type="OrthoDB" id="3755432at2"/>
<evidence type="ECO:0000313" key="4">
    <source>
        <dbReference type="Proteomes" id="UP000295621"/>
    </source>
</evidence>
<dbReference type="Proteomes" id="UP000295621">
    <property type="component" value="Unassembled WGS sequence"/>
</dbReference>
<comment type="caution">
    <text evidence="3">The sequence shown here is derived from an EMBL/GenBank/DDBJ whole genome shotgun (WGS) entry which is preliminary data.</text>
</comment>
<dbReference type="SUPFAM" id="SSF46894">
    <property type="entry name" value="C-terminal effector domain of the bipartite response regulators"/>
    <property type="match status" value="1"/>
</dbReference>
<evidence type="ECO:0000313" key="3">
    <source>
        <dbReference type="EMBL" id="TDC53241.1"/>
    </source>
</evidence>
<accession>A0A4R4RT64</accession>
<dbReference type="PANTHER" id="PTHR47691:SF3">
    <property type="entry name" value="HTH-TYPE TRANSCRIPTIONAL REGULATOR RV0890C-RELATED"/>
    <property type="match status" value="1"/>
</dbReference>
<dbReference type="PROSITE" id="PS50043">
    <property type="entry name" value="HTH_LUXR_2"/>
    <property type="match status" value="1"/>
</dbReference>
<proteinExistence type="predicted"/>
<dbReference type="GO" id="GO:0003677">
    <property type="term" value="F:DNA binding"/>
    <property type="evidence" value="ECO:0007669"/>
    <property type="project" value="InterPro"/>
</dbReference>
<dbReference type="SUPFAM" id="SSF48452">
    <property type="entry name" value="TPR-like"/>
    <property type="match status" value="1"/>
</dbReference>
<dbReference type="SUPFAM" id="SSF52540">
    <property type="entry name" value="P-loop containing nucleoside triphosphate hydrolases"/>
    <property type="match status" value="1"/>
</dbReference>
<feature type="region of interest" description="Disordered" evidence="1">
    <location>
        <begin position="819"/>
        <end position="846"/>
    </location>
</feature>
<dbReference type="InterPro" id="IPR011990">
    <property type="entry name" value="TPR-like_helical_dom_sf"/>
</dbReference>
<organism evidence="3 4">
    <name type="scientific">Jiangella ureilytica</name>
    <dbReference type="NCBI Taxonomy" id="2530374"/>
    <lineage>
        <taxon>Bacteria</taxon>
        <taxon>Bacillati</taxon>
        <taxon>Actinomycetota</taxon>
        <taxon>Actinomycetes</taxon>
        <taxon>Jiangellales</taxon>
        <taxon>Jiangellaceae</taxon>
        <taxon>Jiangella</taxon>
    </lineage>
</organism>
<name>A0A4R4RT64_9ACTN</name>
<dbReference type="InterPro" id="IPR000792">
    <property type="entry name" value="Tscrpt_reg_LuxR_C"/>
</dbReference>
<dbReference type="Pfam" id="PF25872">
    <property type="entry name" value="HTH_77"/>
    <property type="match status" value="1"/>
</dbReference>
<keyword evidence="4" id="KW-1185">Reference proteome</keyword>
<dbReference type="SMART" id="SM00421">
    <property type="entry name" value="HTH_LUXR"/>
    <property type="match status" value="1"/>
</dbReference>
<gene>
    <name evidence="3" type="ORF">E1212_06105</name>
</gene>
<dbReference type="Gene3D" id="3.40.50.300">
    <property type="entry name" value="P-loop containing nucleotide triphosphate hydrolases"/>
    <property type="match status" value="1"/>
</dbReference>
<dbReference type="AlphaFoldDB" id="A0A4R4RT64"/>
<dbReference type="GO" id="GO:0006355">
    <property type="term" value="P:regulation of DNA-templated transcription"/>
    <property type="evidence" value="ECO:0007669"/>
    <property type="project" value="InterPro"/>
</dbReference>
<dbReference type="Pfam" id="PF00196">
    <property type="entry name" value="GerE"/>
    <property type="match status" value="1"/>
</dbReference>
<dbReference type="InterPro" id="IPR016032">
    <property type="entry name" value="Sig_transdc_resp-reg_C-effctor"/>
</dbReference>
<reference evidence="3 4" key="1">
    <citation type="submission" date="2019-02" db="EMBL/GenBank/DDBJ databases">
        <title>Draft genome sequences of novel Actinobacteria.</title>
        <authorList>
            <person name="Sahin N."/>
            <person name="Ay H."/>
            <person name="Saygin H."/>
        </authorList>
    </citation>
    <scope>NUCLEOTIDE SEQUENCE [LARGE SCALE GENOMIC DNA]</scope>
    <source>
        <strain evidence="3 4">KC603</strain>
    </source>
</reference>
<dbReference type="PANTHER" id="PTHR47691">
    <property type="entry name" value="REGULATOR-RELATED"/>
    <property type="match status" value="1"/>
</dbReference>
<protein>
    <recommendedName>
        <fullName evidence="2">HTH luxR-type domain-containing protein</fullName>
    </recommendedName>
</protein>
<dbReference type="EMBL" id="SMKL01000010">
    <property type="protein sequence ID" value="TDC53241.1"/>
    <property type="molecule type" value="Genomic_DNA"/>
</dbReference>